<comment type="caution">
    <text evidence="1">The sequence shown here is derived from an EMBL/GenBank/DDBJ whole genome shotgun (WGS) entry which is preliminary data.</text>
</comment>
<dbReference type="Proteomes" id="UP000287547">
    <property type="component" value="Unassembled WGS sequence"/>
</dbReference>
<sequence length="87" mass="9077">MVHATGGTCWVTSAVLPVSGLVSPLNALAIDGLATDGDFCRCTRRRLTAPLDAAASSSSRLLRYSSARIWPADSCSSKLCSSSCQPM</sequence>
<reference evidence="1 2" key="1">
    <citation type="submission" date="2018-05" db="EMBL/GenBank/DDBJ databases">
        <title>Evolution of GPA BGCs.</title>
        <authorList>
            <person name="Waglechner N."/>
            <person name="Wright G.D."/>
        </authorList>
    </citation>
    <scope>NUCLEOTIDE SEQUENCE [LARGE SCALE GENOMIC DNA]</scope>
    <source>
        <strain evidence="1 2">A82846</strain>
    </source>
</reference>
<dbReference type="AlphaFoldDB" id="A0A428YM93"/>
<dbReference type="EMBL" id="QHKI01000072">
    <property type="protein sequence ID" value="RSM69049.1"/>
    <property type="molecule type" value="Genomic_DNA"/>
</dbReference>
<proteinExistence type="predicted"/>
<evidence type="ECO:0000313" key="2">
    <source>
        <dbReference type="Proteomes" id="UP000287547"/>
    </source>
</evidence>
<name>A0A428YM93_KIBAR</name>
<protein>
    <submittedName>
        <fullName evidence="1">Uncharacterized protein</fullName>
    </submittedName>
</protein>
<organism evidence="1 2">
    <name type="scientific">Kibdelosporangium aridum</name>
    <dbReference type="NCBI Taxonomy" id="2030"/>
    <lineage>
        <taxon>Bacteria</taxon>
        <taxon>Bacillati</taxon>
        <taxon>Actinomycetota</taxon>
        <taxon>Actinomycetes</taxon>
        <taxon>Pseudonocardiales</taxon>
        <taxon>Pseudonocardiaceae</taxon>
        <taxon>Kibdelosporangium</taxon>
    </lineage>
</organism>
<gene>
    <name evidence="1" type="ORF">DMH04_46465</name>
</gene>
<evidence type="ECO:0000313" key="1">
    <source>
        <dbReference type="EMBL" id="RSM69049.1"/>
    </source>
</evidence>
<accession>A0A428YM93</accession>